<dbReference type="PANTHER" id="PTHR11705:SF140">
    <property type="entry name" value="FI02848P-RELATED"/>
    <property type="match status" value="1"/>
</dbReference>
<gene>
    <name evidence="16" type="ORF">APLA_LOCUS5885</name>
</gene>
<evidence type="ECO:0000313" key="17">
    <source>
        <dbReference type="Proteomes" id="UP000494256"/>
    </source>
</evidence>
<dbReference type="PROSITE" id="PS52035">
    <property type="entry name" value="PEPTIDASE_M14"/>
    <property type="match status" value="1"/>
</dbReference>
<keyword evidence="5" id="KW-0479">Metal-binding</keyword>
<keyword evidence="6 14" id="KW-0732">Signal</keyword>
<dbReference type="GO" id="GO:0005615">
    <property type="term" value="C:extracellular space"/>
    <property type="evidence" value="ECO:0007669"/>
    <property type="project" value="TreeGrafter"/>
</dbReference>
<feature type="compositionally biased region" description="Polar residues" evidence="12">
    <location>
        <begin position="1035"/>
        <end position="1054"/>
    </location>
</feature>
<evidence type="ECO:0000256" key="8">
    <source>
        <dbReference type="ARBA" id="ARBA00022833"/>
    </source>
</evidence>
<feature type="chain" id="PRO_5035713399" description="Peptidase M14 domain-containing protein" evidence="14">
    <location>
        <begin position="17"/>
        <end position="1103"/>
    </location>
</feature>
<keyword evidence="13" id="KW-0472">Membrane</keyword>
<dbReference type="InterPro" id="IPR000834">
    <property type="entry name" value="Peptidase_M14"/>
</dbReference>
<dbReference type="PANTHER" id="PTHR11705">
    <property type="entry name" value="PROTEASE FAMILY M14 CARBOXYPEPTIDASE A,B"/>
    <property type="match status" value="1"/>
</dbReference>
<evidence type="ECO:0000256" key="6">
    <source>
        <dbReference type="ARBA" id="ARBA00022729"/>
    </source>
</evidence>
<dbReference type="Gene3D" id="3.40.630.10">
    <property type="entry name" value="Zn peptidases"/>
    <property type="match status" value="1"/>
</dbReference>
<feature type="active site" description="Proton donor/acceptor" evidence="11">
    <location>
        <position position="384"/>
    </location>
</feature>
<comment type="caution">
    <text evidence="16">The sequence shown here is derived from an EMBL/GenBank/DDBJ whole genome shotgun (WGS) entry which is preliminary data.</text>
</comment>
<evidence type="ECO:0000256" key="12">
    <source>
        <dbReference type="SAM" id="MobiDB-lite"/>
    </source>
</evidence>
<dbReference type="InterPro" id="IPR003146">
    <property type="entry name" value="M14A_act_pep"/>
</dbReference>
<evidence type="ECO:0000256" key="1">
    <source>
        <dbReference type="ARBA" id="ARBA00001947"/>
    </source>
</evidence>
<dbReference type="FunFam" id="3.40.630.10:FF:000084">
    <property type="entry name" value="Carboxypeptidase B2"/>
    <property type="match status" value="1"/>
</dbReference>
<proteinExistence type="inferred from homology"/>
<dbReference type="GO" id="GO:0004181">
    <property type="term" value="F:metallocarboxypeptidase activity"/>
    <property type="evidence" value="ECO:0007669"/>
    <property type="project" value="InterPro"/>
</dbReference>
<dbReference type="GO" id="GO:0006508">
    <property type="term" value="P:proteolysis"/>
    <property type="evidence" value="ECO:0007669"/>
    <property type="project" value="UniProtKB-KW"/>
</dbReference>
<reference evidence="16 17" key="1">
    <citation type="submission" date="2020-04" db="EMBL/GenBank/DDBJ databases">
        <authorList>
            <person name="Wallbank WR R."/>
            <person name="Pardo Diaz C."/>
            <person name="Kozak K."/>
            <person name="Martin S."/>
            <person name="Jiggins C."/>
            <person name="Moest M."/>
            <person name="Warren A I."/>
            <person name="Byers J.R.P. K."/>
            <person name="Montejo-Kovacevich G."/>
            <person name="Yen C E."/>
        </authorList>
    </citation>
    <scope>NUCLEOTIDE SEQUENCE [LARGE SCALE GENOMIC DNA]</scope>
</reference>
<dbReference type="Pfam" id="PF00246">
    <property type="entry name" value="Peptidase_M14"/>
    <property type="match status" value="1"/>
</dbReference>
<comment type="similarity">
    <text evidence="2 11">Belongs to the peptidase M14 family.</text>
</comment>
<evidence type="ECO:0000256" key="11">
    <source>
        <dbReference type="PROSITE-ProRule" id="PRU01379"/>
    </source>
</evidence>
<keyword evidence="8" id="KW-0862">Zinc</keyword>
<evidence type="ECO:0000313" key="16">
    <source>
        <dbReference type="EMBL" id="CAB3232852.1"/>
    </source>
</evidence>
<keyword evidence="7" id="KW-0378">Hydrolase</keyword>
<dbReference type="AlphaFoldDB" id="A0A8S0ZHF5"/>
<sequence length="1103" mass="125469">MKSFLLFCLSLYVVAAKHEIYDGYVVYEAYPKSIDEIELLNDVANELGLDIWSHANLDKPGEFFVSESQKLPFEDTMKSIGISYKVTVENIREMLELEDQKLAAAATSSRNSNTSRLSLDEIYTVNQVNQYLADIAGRFPRVTRLVNGGTSVEGRTIQYLEISTTGIQNTRKPVIVLQSLLHAREWVTLPPALYAIHKLVVDVTESDVLNNFDWIILPVVNPDGYAWSHSNARFWRKNRRSGLMIGNFCLGVDLNRNFNVNWGTASSSNVCMDTFHGRGPNSEPETQVVVNVLNRFSGRVAMYIDLHSFGSMILYGWGNGTLAPNALSLNVGGVRMAQAIDAVKWPQKPNYRVGNIVAVLQYRASGGASDFAQATGIPFSYTYELPGLLGAGSNNINSFLVDPSFIRQAAVETWAGIVADSVNVIKVYNNSIKEYFYEETQNKHYKYIENWYWVSSDHPVTIIFVDYRNTTVVSCTTAENRKPNIEKKYEENTPIITIKSDYIITGTWSCELWNNYNSNGTTEFIYFRLREKDKMPPQQILVNHIDLILKKENDIYTAEYFYEDGEKVHVDCISSDETCTVQMSNPFSVIDENGASAWGFGFPVNLHSYDNQTKIKCISDCSGIKSTVEVTFVELQKYPHEINIKINNQDITKNVEGREYVNYAYFYNNEQITITCDTNKNDIATSISCENCYNETEKELTDRKTEVTFVPNMISDFSCEAKNQSGVWVVVEVYIRFQLVSCRDDSQLTVQGLVRDNILSEYHAYENHQGISYIHYTYQGENSGLLALNCVINFGDSVPDKTSDYTKPPLSIEHNNKNMQCLLHDSVTWNKIITKIWITFRLKGQPAMPLTTEVNNVPKESSTEEPHSTEIPIVDHGVHNDEENYNNGEDNKEKYENYQYKLWIPAVAVLMLIVVLCVLIVKSKTKKRNSRNRREPEHTYDYCMVNDITPHYPAQSEIEYAVPEGEMQENTLYQRSKDFYAKVIPKSLRQRNKQQSIDAATNRSKEFVEDAGPDFLVMNSLYSSACLEPDDRSGPTKSVSDDQGTSMKASNNLEMLSDVYSEPINKKETKEDTYTNVTGEPHYSNKMGGYCVYPTYSEPHIKK</sequence>
<dbReference type="PRINTS" id="PR00765">
    <property type="entry name" value="CRBOXYPTASEA"/>
</dbReference>
<name>A0A8S0ZHF5_ARCPL</name>
<evidence type="ECO:0000256" key="3">
    <source>
        <dbReference type="ARBA" id="ARBA00022645"/>
    </source>
</evidence>
<dbReference type="Proteomes" id="UP000494256">
    <property type="component" value="Unassembled WGS sequence"/>
</dbReference>
<evidence type="ECO:0000259" key="15">
    <source>
        <dbReference type="PROSITE" id="PS52035"/>
    </source>
</evidence>
<feature type="compositionally biased region" description="Basic and acidic residues" evidence="12">
    <location>
        <begin position="1064"/>
        <end position="1073"/>
    </location>
</feature>
<dbReference type="SUPFAM" id="SSF54897">
    <property type="entry name" value="Protease propeptides/inhibitors"/>
    <property type="match status" value="1"/>
</dbReference>
<evidence type="ECO:0000256" key="5">
    <source>
        <dbReference type="ARBA" id="ARBA00022723"/>
    </source>
</evidence>
<keyword evidence="3" id="KW-0121">Carboxypeptidase</keyword>
<feature type="domain" description="Peptidase M14" evidence="15">
    <location>
        <begin position="121"/>
        <end position="424"/>
    </location>
</feature>
<comment type="cofactor">
    <cofactor evidence="1">
        <name>Zn(2+)</name>
        <dbReference type="ChEBI" id="CHEBI:29105"/>
    </cofactor>
</comment>
<feature type="region of interest" description="Disordered" evidence="12">
    <location>
        <begin position="857"/>
        <end position="890"/>
    </location>
</feature>
<evidence type="ECO:0000256" key="14">
    <source>
        <dbReference type="SAM" id="SignalP"/>
    </source>
</evidence>
<organism evidence="16 17">
    <name type="scientific">Arctia plantaginis</name>
    <name type="common">Wood tiger moth</name>
    <name type="synonym">Phalaena plantaginis</name>
    <dbReference type="NCBI Taxonomy" id="874455"/>
    <lineage>
        <taxon>Eukaryota</taxon>
        <taxon>Metazoa</taxon>
        <taxon>Ecdysozoa</taxon>
        <taxon>Arthropoda</taxon>
        <taxon>Hexapoda</taxon>
        <taxon>Insecta</taxon>
        <taxon>Pterygota</taxon>
        <taxon>Neoptera</taxon>
        <taxon>Endopterygota</taxon>
        <taxon>Lepidoptera</taxon>
        <taxon>Glossata</taxon>
        <taxon>Ditrysia</taxon>
        <taxon>Noctuoidea</taxon>
        <taxon>Erebidae</taxon>
        <taxon>Arctiinae</taxon>
        <taxon>Arctia</taxon>
    </lineage>
</organism>
<feature type="signal peptide" evidence="14">
    <location>
        <begin position="1"/>
        <end position="16"/>
    </location>
</feature>
<evidence type="ECO:0000256" key="4">
    <source>
        <dbReference type="ARBA" id="ARBA00022670"/>
    </source>
</evidence>
<evidence type="ECO:0000256" key="2">
    <source>
        <dbReference type="ARBA" id="ARBA00005988"/>
    </source>
</evidence>
<evidence type="ECO:0000256" key="9">
    <source>
        <dbReference type="ARBA" id="ARBA00023049"/>
    </source>
</evidence>
<dbReference type="Gene3D" id="3.30.70.340">
    <property type="entry name" value="Metallocarboxypeptidase-like"/>
    <property type="match status" value="1"/>
</dbReference>
<evidence type="ECO:0000256" key="13">
    <source>
        <dbReference type="SAM" id="Phobius"/>
    </source>
</evidence>
<dbReference type="SMART" id="SM00631">
    <property type="entry name" value="Zn_pept"/>
    <property type="match status" value="1"/>
</dbReference>
<evidence type="ECO:0000256" key="10">
    <source>
        <dbReference type="ARBA" id="ARBA00023157"/>
    </source>
</evidence>
<keyword evidence="4" id="KW-0645">Protease</keyword>
<keyword evidence="9" id="KW-0482">Metalloprotease</keyword>
<dbReference type="EMBL" id="CADEBD010000291">
    <property type="protein sequence ID" value="CAB3232852.1"/>
    <property type="molecule type" value="Genomic_DNA"/>
</dbReference>
<evidence type="ECO:0000256" key="7">
    <source>
        <dbReference type="ARBA" id="ARBA00022801"/>
    </source>
</evidence>
<dbReference type="SUPFAM" id="SSF53187">
    <property type="entry name" value="Zn-dependent exopeptidases"/>
    <property type="match status" value="1"/>
</dbReference>
<protein>
    <recommendedName>
        <fullName evidence="15">Peptidase M14 domain-containing protein</fullName>
    </recommendedName>
</protein>
<accession>A0A8S0ZHF5</accession>
<dbReference type="OrthoDB" id="205623at2759"/>
<dbReference type="InterPro" id="IPR036990">
    <property type="entry name" value="M14A-like_propep"/>
</dbReference>
<dbReference type="Pfam" id="PF02244">
    <property type="entry name" value="Propep_M14"/>
    <property type="match status" value="1"/>
</dbReference>
<keyword evidence="13" id="KW-1133">Transmembrane helix</keyword>
<feature type="transmembrane region" description="Helical" evidence="13">
    <location>
        <begin position="902"/>
        <end position="921"/>
    </location>
</feature>
<keyword evidence="10" id="KW-1015">Disulfide bond</keyword>
<dbReference type="GO" id="GO:0008270">
    <property type="term" value="F:zinc ion binding"/>
    <property type="evidence" value="ECO:0007669"/>
    <property type="project" value="InterPro"/>
</dbReference>
<feature type="region of interest" description="Disordered" evidence="12">
    <location>
        <begin position="1026"/>
        <end position="1080"/>
    </location>
</feature>
<keyword evidence="13" id="KW-0812">Transmembrane</keyword>